<gene>
    <name evidence="1" type="ORF">CkaCkLH20_11433</name>
</gene>
<dbReference type="EMBL" id="JAATWM020000048">
    <property type="protein sequence ID" value="KAF9871016.1"/>
    <property type="molecule type" value="Genomic_DNA"/>
</dbReference>
<organism evidence="1 2">
    <name type="scientific">Colletotrichum karsti</name>
    <dbReference type="NCBI Taxonomy" id="1095194"/>
    <lineage>
        <taxon>Eukaryota</taxon>
        <taxon>Fungi</taxon>
        <taxon>Dikarya</taxon>
        <taxon>Ascomycota</taxon>
        <taxon>Pezizomycotina</taxon>
        <taxon>Sordariomycetes</taxon>
        <taxon>Hypocreomycetidae</taxon>
        <taxon>Glomerellales</taxon>
        <taxon>Glomerellaceae</taxon>
        <taxon>Colletotrichum</taxon>
        <taxon>Colletotrichum boninense species complex</taxon>
    </lineage>
</organism>
<dbReference type="GeneID" id="62167221"/>
<comment type="caution">
    <text evidence="1">The sequence shown here is derived from an EMBL/GenBank/DDBJ whole genome shotgun (WGS) entry which is preliminary data.</text>
</comment>
<accession>A0A9P6HXT5</accession>
<dbReference type="AlphaFoldDB" id="A0A9P6HXT5"/>
<reference evidence="1" key="1">
    <citation type="submission" date="2020-03" db="EMBL/GenBank/DDBJ databases">
        <authorList>
            <person name="He L."/>
        </authorList>
    </citation>
    <scope>NUCLEOTIDE SEQUENCE</scope>
    <source>
        <strain evidence="1">CkLH20</strain>
    </source>
</reference>
<sequence>MLITATQPPPDGKDPTTSVTWASSEVTETTTSNGIILPIIRPVWVCNAIQILCHPQCLIPFFGCGGINLPGPLGFPWATPPPLPPRQKPHPYKYYIFIILYRYDDRLSEM</sequence>
<dbReference type="RefSeq" id="XP_038740477.1">
    <property type="nucleotide sequence ID" value="XM_038894147.1"/>
</dbReference>
<name>A0A9P6HXT5_9PEZI</name>
<evidence type="ECO:0000313" key="1">
    <source>
        <dbReference type="EMBL" id="KAF9871016.1"/>
    </source>
</evidence>
<evidence type="ECO:0000313" key="2">
    <source>
        <dbReference type="Proteomes" id="UP000781932"/>
    </source>
</evidence>
<dbReference type="Proteomes" id="UP000781932">
    <property type="component" value="Unassembled WGS sequence"/>
</dbReference>
<protein>
    <submittedName>
        <fullName evidence="1">Uncharacterized protein</fullName>
    </submittedName>
</protein>
<reference evidence="1" key="2">
    <citation type="submission" date="2020-11" db="EMBL/GenBank/DDBJ databases">
        <title>Whole genome sequencing of Colletotrichum sp.</title>
        <authorList>
            <person name="Li H."/>
        </authorList>
    </citation>
    <scope>NUCLEOTIDE SEQUENCE</scope>
    <source>
        <strain evidence="1">CkLH20</strain>
    </source>
</reference>
<keyword evidence="2" id="KW-1185">Reference proteome</keyword>
<proteinExistence type="predicted"/>